<dbReference type="EMBL" id="QPMK01000016">
    <property type="protein sequence ID" value="RDD64992.1"/>
    <property type="molecule type" value="Genomic_DNA"/>
</dbReference>
<evidence type="ECO:0008006" key="3">
    <source>
        <dbReference type="Google" id="ProtNLM"/>
    </source>
</evidence>
<protein>
    <recommendedName>
        <fullName evidence="3">DUF2190 family protein</fullName>
    </recommendedName>
</protein>
<organism evidence="1 2">
    <name type="scientific">Thalassococcus profundi</name>
    <dbReference type="NCBI Taxonomy" id="2282382"/>
    <lineage>
        <taxon>Bacteria</taxon>
        <taxon>Pseudomonadati</taxon>
        <taxon>Pseudomonadota</taxon>
        <taxon>Alphaproteobacteria</taxon>
        <taxon>Rhodobacterales</taxon>
        <taxon>Roseobacteraceae</taxon>
        <taxon>Thalassococcus</taxon>
    </lineage>
</organism>
<gene>
    <name evidence="1" type="ORF">DU478_17475</name>
</gene>
<evidence type="ECO:0000313" key="2">
    <source>
        <dbReference type="Proteomes" id="UP000253977"/>
    </source>
</evidence>
<dbReference type="Proteomes" id="UP000253977">
    <property type="component" value="Unassembled WGS sequence"/>
</dbReference>
<keyword evidence="2" id="KW-1185">Reference proteome</keyword>
<reference evidence="1 2" key="1">
    <citation type="submission" date="2018-07" db="EMBL/GenBank/DDBJ databases">
        <title>Thalassococcus profundi sp. nov., a marine bacterium isolated from deep seawater of Okinawa Trough.</title>
        <authorList>
            <person name="Yu M."/>
        </authorList>
    </citation>
    <scope>NUCLEOTIDE SEQUENCE [LARGE SCALE GENOMIC DNA]</scope>
    <source>
        <strain evidence="1 2">WRAS1</strain>
    </source>
</reference>
<sequence length="143" mass="14572">MPALTQDRNTARLQGDKRTGLVAAATTLFAGAIVMRNAAGYLVEGQTATGLVGVGRSEARVDNSAGANGDLRAEYLPGVFHFANSAAADAIAIGDIGAVCFAVDDQTVAKTNGSSTRSPAGIVEDVDATGVWVRFDEALTNAS</sequence>
<name>A0A369TJH4_9RHOB</name>
<evidence type="ECO:0000313" key="1">
    <source>
        <dbReference type="EMBL" id="RDD64992.1"/>
    </source>
</evidence>
<proteinExistence type="predicted"/>
<dbReference type="OrthoDB" id="2059848at2"/>
<dbReference type="AlphaFoldDB" id="A0A369TJH4"/>
<dbReference type="RefSeq" id="WP_114512252.1">
    <property type="nucleotide sequence ID" value="NZ_QPMK01000016.1"/>
</dbReference>
<accession>A0A369TJH4</accession>
<comment type="caution">
    <text evidence="1">The sequence shown here is derived from an EMBL/GenBank/DDBJ whole genome shotgun (WGS) entry which is preliminary data.</text>
</comment>